<feature type="compositionally biased region" description="Polar residues" evidence="12">
    <location>
        <begin position="57"/>
        <end position="90"/>
    </location>
</feature>
<evidence type="ECO:0000256" key="4">
    <source>
        <dbReference type="ARBA" id="ARBA00022989"/>
    </source>
</evidence>
<proteinExistence type="inferred from homology"/>
<feature type="transmembrane region" description="Helical" evidence="11">
    <location>
        <begin position="374"/>
        <end position="395"/>
    </location>
</feature>
<keyword evidence="4 11" id="KW-1133">Transmembrane helix</keyword>
<keyword evidence="2 11" id="KW-0808">Transferase</keyword>
<comment type="caution">
    <text evidence="14">The sequence shown here is derived from an EMBL/GenBank/DDBJ whole genome shotgun (WGS) entry which is preliminary data.</text>
</comment>
<feature type="compositionally biased region" description="Polar residues" evidence="12">
    <location>
        <begin position="163"/>
        <end position="173"/>
    </location>
</feature>
<evidence type="ECO:0000256" key="7">
    <source>
        <dbReference type="ARBA" id="ARBA00023288"/>
    </source>
</evidence>
<organism evidence="14 15">
    <name type="scientific">Humicola insolens</name>
    <name type="common">Soft-rot fungus</name>
    <dbReference type="NCBI Taxonomy" id="85995"/>
    <lineage>
        <taxon>Eukaryota</taxon>
        <taxon>Fungi</taxon>
        <taxon>Dikarya</taxon>
        <taxon>Ascomycota</taxon>
        <taxon>Pezizomycotina</taxon>
        <taxon>Sordariomycetes</taxon>
        <taxon>Sordariomycetidae</taxon>
        <taxon>Sordariales</taxon>
        <taxon>Chaetomiaceae</taxon>
        <taxon>Mycothermus</taxon>
    </lineage>
</organism>
<evidence type="ECO:0000313" key="15">
    <source>
        <dbReference type="Proteomes" id="UP001583172"/>
    </source>
</evidence>
<dbReference type="InterPro" id="IPR039859">
    <property type="entry name" value="PFA4/ZDH16/20/ERF2-like"/>
</dbReference>
<dbReference type="EMBL" id="JAZGSY010000007">
    <property type="protein sequence ID" value="KAL1843914.1"/>
    <property type="molecule type" value="Genomic_DNA"/>
</dbReference>
<feature type="transmembrane region" description="Helical" evidence="11">
    <location>
        <begin position="344"/>
        <end position="368"/>
    </location>
</feature>
<comment type="similarity">
    <text evidence="9">Belongs to the DHHC palmitoyltransferase family. ERF2/ZDHHC9 subfamily.</text>
</comment>
<dbReference type="Proteomes" id="UP001583172">
    <property type="component" value="Unassembled WGS sequence"/>
</dbReference>
<accession>A0ABR3VPS9</accession>
<keyword evidence="5 11" id="KW-0472">Membrane</keyword>
<evidence type="ECO:0000256" key="5">
    <source>
        <dbReference type="ARBA" id="ARBA00023136"/>
    </source>
</evidence>
<comment type="catalytic activity">
    <reaction evidence="10 11">
        <text>L-cysteinyl-[protein] + hexadecanoyl-CoA = S-hexadecanoyl-L-cysteinyl-[protein] + CoA</text>
        <dbReference type="Rhea" id="RHEA:36683"/>
        <dbReference type="Rhea" id="RHEA-COMP:10131"/>
        <dbReference type="Rhea" id="RHEA-COMP:11032"/>
        <dbReference type="ChEBI" id="CHEBI:29950"/>
        <dbReference type="ChEBI" id="CHEBI:57287"/>
        <dbReference type="ChEBI" id="CHEBI:57379"/>
        <dbReference type="ChEBI" id="CHEBI:74151"/>
        <dbReference type="EC" id="2.3.1.225"/>
    </reaction>
</comment>
<gene>
    <name evidence="14" type="ORF">VTJ49DRAFT_6857</name>
</gene>
<comment type="subcellular location">
    <subcellularLocation>
        <location evidence="1">Endomembrane system</location>
        <topology evidence="1">Multi-pass membrane protein</topology>
    </subcellularLocation>
</comment>
<keyword evidence="6" id="KW-0564">Palmitate</keyword>
<comment type="domain">
    <text evidence="11">The DHHC domain is required for palmitoyltransferase activity.</text>
</comment>
<evidence type="ECO:0000259" key="13">
    <source>
        <dbReference type="Pfam" id="PF01529"/>
    </source>
</evidence>
<evidence type="ECO:0000256" key="1">
    <source>
        <dbReference type="ARBA" id="ARBA00004127"/>
    </source>
</evidence>
<feature type="transmembrane region" description="Helical" evidence="11">
    <location>
        <begin position="489"/>
        <end position="514"/>
    </location>
</feature>
<dbReference type="PANTHER" id="PTHR22883">
    <property type="entry name" value="ZINC FINGER DHHC DOMAIN CONTAINING PROTEIN"/>
    <property type="match status" value="1"/>
</dbReference>
<feature type="compositionally biased region" description="Basic and acidic residues" evidence="12">
    <location>
        <begin position="185"/>
        <end position="196"/>
    </location>
</feature>
<dbReference type="InterPro" id="IPR001594">
    <property type="entry name" value="Palmitoyltrfase_DHHC"/>
</dbReference>
<evidence type="ECO:0000256" key="3">
    <source>
        <dbReference type="ARBA" id="ARBA00022692"/>
    </source>
</evidence>
<feature type="region of interest" description="Disordered" evidence="12">
    <location>
        <begin position="1"/>
        <end position="228"/>
    </location>
</feature>
<feature type="region of interest" description="Disordered" evidence="12">
    <location>
        <begin position="272"/>
        <end position="311"/>
    </location>
</feature>
<dbReference type="PROSITE" id="PS50216">
    <property type="entry name" value="DHHC"/>
    <property type="match status" value="1"/>
</dbReference>
<dbReference type="EC" id="2.3.1.225" evidence="11"/>
<feature type="region of interest" description="Disordered" evidence="12">
    <location>
        <begin position="620"/>
        <end position="673"/>
    </location>
</feature>
<evidence type="ECO:0000256" key="11">
    <source>
        <dbReference type="RuleBase" id="RU079119"/>
    </source>
</evidence>
<dbReference type="PANTHER" id="PTHR22883:SF43">
    <property type="entry name" value="PALMITOYLTRANSFERASE APP"/>
    <property type="match status" value="1"/>
</dbReference>
<feature type="compositionally biased region" description="Polar residues" evidence="12">
    <location>
        <begin position="117"/>
        <end position="127"/>
    </location>
</feature>
<dbReference type="Pfam" id="PF01529">
    <property type="entry name" value="DHHC"/>
    <property type="match status" value="1"/>
</dbReference>
<sequence length="673" mass="74104">MASGDGAPQPSSLASNDDGFPQFPRSERGPPSIISSRMTDIMSDDGGDDVQRGAGSQRRSALYSESASRPDTARTGVSSRAPWNQGSSLRQGMAAKRLSGTGSVGGSSMAGRPPSAVSRSHVPTLTSHAFFRPMSSQKLQAQRGLARPSTRSRQEPQDEVADTNRNSFVSNQDGPRFGAQIAADGEARRLHSRGTEFTEQDAYDRITSNASPTYGHHPTSSIADSVHPLQRKPAAARNLTLDINKTQKAAMNLPTPMRTPRSLRQSFIMPRLDSSTGNREMQGGEKLESLASTPQHPPSDAGDGKPPLGEKKSKALLGRNYEYFLGNTVFCFGGRLQNTKSRPINIATGSFVVIPTILFFIFSGPWLWHNISPAIPITFAYLFFICMSSFLHASVSDPGILPRNLHRFPPPDENEDPLTLGPPTTEWVLVKSALPNTAAMEVPTKYCKTCNIWRPPRTHHCRLCDNCVETQDHHCVWLNNCVGRRNYRYFFVFISSAAFLGLYLSGASLAQILVYSHREGISPTSAINHFRVPFAMVIYGFLAFFYPAALTGYHVFLMARGETTREYLNSRKFLKKDRYRAFTQGNWCTNWFVVLCRARAPSYYKFKESYVAGDQRLATVRRRDRPSSSATDQHNKDGLELDHLKPPPPQSGAGFMGPAALRNATNSGLGGAS</sequence>
<protein>
    <recommendedName>
        <fullName evidence="11">Palmitoyltransferase</fullName>
        <ecNumber evidence="11">2.3.1.225</ecNumber>
    </recommendedName>
</protein>
<evidence type="ECO:0000256" key="9">
    <source>
        <dbReference type="ARBA" id="ARBA00023463"/>
    </source>
</evidence>
<evidence type="ECO:0000256" key="10">
    <source>
        <dbReference type="ARBA" id="ARBA00048048"/>
    </source>
</evidence>
<keyword evidence="15" id="KW-1185">Reference proteome</keyword>
<feature type="compositionally biased region" description="Basic and acidic residues" evidence="12">
    <location>
        <begin position="633"/>
        <end position="645"/>
    </location>
</feature>
<name>A0ABR3VPS9_HUMIN</name>
<evidence type="ECO:0000256" key="2">
    <source>
        <dbReference type="ARBA" id="ARBA00022679"/>
    </source>
</evidence>
<feature type="transmembrane region" description="Helical" evidence="11">
    <location>
        <begin position="534"/>
        <end position="556"/>
    </location>
</feature>
<evidence type="ECO:0000313" key="14">
    <source>
        <dbReference type="EMBL" id="KAL1843914.1"/>
    </source>
</evidence>
<keyword evidence="7" id="KW-0449">Lipoprotein</keyword>
<evidence type="ECO:0000256" key="6">
    <source>
        <dbReference type="ARBA" id="ARBA00023139"/>
    </source>
</evidence>
<feature type="domain" description="Palmitoyltransferase DHHC" evidence="13">
    <location>
        <begin position="444"/>
        <end position="570"/>
    </location>
</feature>
<keyword evidence="3 11" id="KW-0812">Transmembrane</keyword>
<reference evidence="14 15" key="1">
    <citation type="journal article" date="2024" name="Commun. Biol.">
        <title>Comparative genomic analysis of thermophilic fungi reveals convergent evolutionary adaptations and gene losses.</title>
        <authorList>
            <person name="Steindorff A.S."/>
            <person name="Aguilar-Pontes M.V."/>
            <person name="Robinson A.J."/>
            <person name="Andreopoulos B."/>
            <person name="LaButti K."/>
            <person name="Kuo A."/>
            <person name="Mondo S."/>
            <person name="Riley R."/>
            <person name="Otillar R."/>
            <person name="Haridas S."/>
            <person name="Lipzen A."/>
            <person name="Grimwood J."/>
            <person name="Schmutz J."/>
            <person name="Clum A."/>
            <person name="Reid I.D."/>
            <person name="Moisan M.C."/>
            <person name="Butler G."/>
            <person name="Nguyen T.T.M."/>
            <person name="Dewar K."/>
            <person name="Conant G."/>
            <person name="Drula E."/>
            <person name="Henrissat B."/>
            <person name="Hansel C."/>
            <person name="Singer S."/>
            <person name="Hutchinson M.I."/>
            <person name="de Vries R.P."/>
            <person name="Natvig D.O."/>
            <person name="Powell A.J."/>
            <person name="Tsang A."/>
            <person name="Grigoriev I.V."/>
        </authorList>
    </citation>
    <scope>NUCLEOTIDE SEQUENCE [LARGE SCALE GENOMIC DNA]</scope>
    <source>
        <strain evidence="14 15">CBS 620.91</strain>
    </source>
</reference>
<evidence type="ECO:0000256" key="8">
    <source>
        <dbReference type="ARBA" id="ARBA00023315"/>
    </source>
</evidence>
<evidence type="ECO:0000256" key="12">
    <source>
        <dbReference type="SAM" id="MobiDB-lite"/>
    </source>
</evidence>
<feature type="compositionally biased region" description="Polar residues" evidence="12">
    <location>
        <begin position="206"/>
        <end position="223"/>
    </location>
</feature>
<keyword evidence="8 11" id="KW-0012">Acyltransferase</keyword>